<dbReference type="SMART" id="SM00555">
    <property type="entry name" value="GIT"/>
    <property type="match status" value="2"/>
</dbReference>
<dbReference type="Pfam" id="PF12205">
    <property type="entry name" value="GIT1_C"/>
    <property type="match status" value="1"/>
</dbReference>
<proteinExistence type="predicted"/>
<dbReference type="GO" id="GO:0005096">
    <property type="term" value="F:GTPase activator activity"/>
    <property type="evidence" value="ECO:0007669"/>
    <property type="project" value="UniProtKB-KW"/>
</dbReference>
<evidence type="ECO:0000256" key="9">
    <source>
        <dbReference type="SAM" id="MobiDB-lite"/>
    </source>
</evidence>
<dbReference type="GO" id="GO:0032012">
    <property type="term" value="P:regulation of ARF protein signal transduction"/>
    <property type="evidence" value="ECO:0007669"/>
    <property type="project" value="InterPro"/>
</dbReference>
<dbReference type="PROSITE" id="PS50115">
    <property type="entry name" value="ARFGAP"/>
    <property type="match status" value="1"/>
</dbReference>
<keyword evidence="2" id="KW-0677">Repeat</keyword>
<feature type="compositionally biased region" description="Basic and acidic residues" evidence="9">
    <location>
        <begin position="555"/>
        <end position="564"/>
    </location>
</feature>
<evidence type="ECO:0000256" key="2">
    <source>
        <dbReference type="ARBA" id="ARBA00022737"/>
    </source>
</evidence>
<dbReference type="GO" id="GO:0043005">
    <property type="term" value="C:neuron projection"/>
    <property type="evidence" value="ECO:0007669"/>
    <property type="project" value="TreeGrafter"/>
</dbReference>
<dbReference type="Pfam" id="PF16559">
    <property type="entry name" value="GIT_CC"/>
    <property type="match status" value="1"/>
</dbReference>
<dbReference type="InterPro" id="IPR036770">
    <property type="entry name" value="Ankyrin_rpt-contain_sf"/>
</dbReference>
<dbReference type="Gene3D" id="1.20.120.330">
    <property type="entry name" value="Nucleotidyltransferases domain 2"/>
    <property type="match status" value="1"/>
</dbReference>
<dbReference type="Pfam" id="PF08518">
    <property type="entry name" value="GIT_SHD"/>
    <property type="match status" value="2"/>
</dbReference>
<dbReference type="InterPro" id="IPR022018">
    <property type="entry name" value="GIT1_C"/>
</dbReference>
<dbReference type="FunFam" id="1.10.220.150:FF:000003">
    <property type="entry name" value="ARF GTPase-activating protein GIT2 isoform 1"/>
    <property type="match status" value="1"/>
</dbReference>
<keyword evidence="4 6" id="KW-0040">ANK repeat</keyword>
<name>A0A672Q7M6_SINGR</name>
<dbReference type="Gene3D" id="1.20.5.170">
    <property type="match status" value="1"/>
</dbReference>
<dbReference type="Gene3D" id="1.10.220.150">
    <property type="entry name" value="Arf GTPase activating protein"/>
    <property type="match status" value="1"/>
</dbReference>
<dbReference type="InterPro" id="IPR038508">
    <property type="entry name" value="ArfGAP_dom_sf"/>
</dbReference>
<evidence type="ECO:0000256" key="5">
    <source>
        <dbReference type="ARBA" id="ARBA00023054"/>
    </source>
</evidence>
<evidence type="ECO:0000256" key="3">
    <source>
        <dbReference type="ARBA" id="ARBA00022771"/>
    </source>
</evidence>
<reference evidence="11" key="2">
    <citation type="submission" date="2025-09" db="UniProtKB">
        <authorList>
            <consortium name="Ensembl"/>
        </authorList>
    </citation>
    <scope>IDENTIFICATION</scope>
</reference>
<dbReference type="Ensembl" id="ENSSGRT00000077019.1">
    <property type="protein sequence ID" value="ENSSGRP00000072312.1"/>
    <property type="gene ID" value="ENSSGRG00000035194.1"/>
</dbReference>
<feature type="compositionally biased region" description="Acidic residues" evidence="9">
    <location>
        <begin position="353"/>
        <end position="372"/>
    </location>
</feature>
<evidence type="ECO:0000256" key="1">
    <source>
        <dbReference type="ARBA" id="ARBA00022468"/>
    </source>
</evidence>
<dbReference type="Gene3D" id="1.25.40.20">
    <property type="entry name" value="Ankyrin repeat-containing domain"/>
    <property type="match status" value="1"/>
</dbReference>
<evidence type="ECO:0000256" key="4">
    <source>
        <dbReference type="ARBA" id="ARBA00023043"/>
    </source>
</evidence>
<keyword evidence="3 7" id="KW-0862">Zinc</keyword>
<dbReference type="GO" id="GO:0098793">
    <property type="term" value="C:presynapse"/>
    <property type="evidence" value="ECO:0007669"/>
    <property type="project" value="GOC"/>
</dbReference>
<accession>A0A672Q7M6</accession>
<evidence type="ECO:0000313" key="11">
    <source>
        <dbReference type="Ensembl" id="ENSSGRP00000072312.1"/>
    </source>
</evidence>
<dbReference type="InterPro" id="IPR032352">
    <property type="entry name" value="GIT1/2_CC"/>
</dbReference>
<feature type="coiled-coil region" evidence="8">
    <location>
        <begin position="406"/>
        <end position="440"/>
    </location>
</feature>
<dbReference type="SUPFAM" id="SSF48403">
    <property type="entry name" value="Ankyrin repeat"/>
    <property type="match status" value="1"/>
</dbReference>
<keyword evidence="3 7" id="KW-0479">Metal-binding</keyword>
<dbReference type="Pfam" id="PF01412">
    <property type="entry name" value="ArfGap"/>
    <property type="match status" value="1"/>
</dbReference>
<reference evidence="11" key="1">
    <citation type="submission" date="2025-08" db="UniProtKB">
        <authorList>
            <consortium name="Ensembl"/>
        </authorList>
    </citation>
    <scope>IDENTIFICATION</scope>
</reference>
<dbReference type="Pfam" id="PF12796">
    <property type="entry name" value="Ank_2"/>
    <property type="match status" value="1"/>
</dbReference>
<gene>
    <name evidence="11" type="primary">LOC107589711</name>
</gene>
<evidence type="ECO:0000256" key="6">
    <source>
        <dbReference type="PROSITE-ProRule" id="PRU00023"/>
    </source>
</evidence>
<organism evidence="11 12">
    <name type="scientific">Sinocyclocheilus grahami</name>
    <name type="common">Dianchi golden-line fish</name>
    <name type="synonym">Barbus grahami</name>
    <dbReference type="NCBI Taxonomy" id="75366"/>
    <lineage>
        <taxon>Eukaryota</taxon>
        <taxon>Metazoa</taxon>
        <taxon>Chordata</taxon>
        <taxon>Craniata</taxon>
        <taxon>Vertebrata</taxon>
        <taxon>Euteleostomi</taxon>
        <taxon>Actinopterygii</taxon>
        <taxon>Neopterygii</taxon>
        <taxon>Teleostei</taxon>
        <taxon>Ostariophysi</taxon>
        <taxon>Cypriniformes</taxon>
        <taxon>Cyprinidae</taxon>
        <taxon>Cyprininae</taxon>
        <taxon>Sinocyclocheilus</taxon>
    </lineage>
</organism>
<keyword evidence="3 7" id="KW-0863">Zinc-finger</keyword>
<dbReference type="PANTHER" id="PTHR46097:SF1">
    <property type="entry name" value="ARF GTPASE-ACTIVATING PROTEIN GIT1"/>
    <property type="match status" value="1"/>
</dbReference>
<keyword evidence="5 8" id="KW-0175">Coiled coil</keyword>
<dbReference type="PANTHER" id="PTHR46097">
    <property type="entry name" value="G PROTEIN-COUPLED RECEPTOR KINASE INTERACTING ARFGAP"/>
    <property type="match status" value="1"/>
</dbReference>
<keyword evidence="1" id="KW-0343">GTPase activation</keyword>
<evidence type="ECO:0000256" key="7">
    <source>
        <dbReference type="PROSITE-ProRule" id="PRU00288"/>
    </source>
</evidence>
<evidence type="ECO:0000313" key="12">
    <source>
        <dbReference type="Proteomes" id="UP000472262"/>
    </source>
</evidence>
<dbReference type="InterPro" id="IPR013724">
    <property type="entry name" value="GIT_SHD"/>
</dbReference>
<feature type="region of interest" description="Disordered" evidence="9">
    <location>
        <begin position="336"/>
        <end position="391"/>
    </location>
</feature>
<protein>
    <submittedName>
        <fullName evidence="11">GIT ArfGAP 1</fullName>
    </submittedName>
</protein>
<dbReference type="GO" id="GO:0098794">
    <property type="term" value="C:postsynapse"/>
    <property type="evidence" value="ECO:0007669"/>
    <property type="project" value="TreeGrafter"/>
</dbReference>
<dbReference type="GO" id="GO:0005829">
    <property type="term" value="C:cytosol"/>
    <property type="evidence" value="ECO:0007669"/>
    <property type="project" value="TreeGrafter"/>
</dbReference>
<evidence type="ECO:0000256" key="8">
    <source>
        <dbReference type="SAM" id="Coils"/>
    </source>
</evidence>
<dbReference type="PROSITE" id="PS50088">
    <property type="entry name" value="ANK_REPEAT"/>
    <property type="match status" value="1"/>
</dbReference>
<dbReference type="AlphaFoldDB" id="A0A672Q7M6"/>
<dbReference type="GO" id="GO:0008270">
    <property type="term" value="F:zinc ion binding"/>
    <property type="evidence" value="ECO:0007669"/>
    <property type="project" value="UniProtKB-KW"/>
</dbReference>
<dbReference type="InterPro" id="IPR002110">
    <property type="entry name" value="Ankyrin_rpt"/>
</dbReference>
<feature type="repeat" description="ANK" evidence="6">
    <location>
        <begin position="160"/>
        <end position="192"/>
    </location>
</feature>
<dbReference type="GO" id="GO:0036465">
    <property type="term" value="P:synaptic vesicle recycling"/>
    <property type="evidence" value="ECO:0007669"/>
    <property type="project" value="TreeGrafter"/>
</dbReference>
<dbReference type="FunFam" id="1.25.40.20:FF:000013">
    <property type="entry name" value="ARF GTPase-activating protein GIT1 isoform 1"/>
    <property type="match status" value="1"/>
</dbReference>
<dbReference type="PROSITE" id="PS50297">
    <property type="entry name" value="ANK_REP_REGION"/>
    <property type="match status" value="1"/>
</dbReference>
<dbReference type="GO" id="GO:0007420">
    <property type="term" value="P:brain development"/>
    <property type="evidence" value="ECO:0007669"/>
    <property type="project" value="InterPro"/>
</dbReference>
<feature type="region of interest" description="Disordered" evidence="9">
    <location>
        <begin position="551"/>
        <end position="577"/>
    </location>
</feature>
<dbReference type="SMART" id="SM00105">
    <property type="entry name" value="ArfGap"/>
    <property type="match status" value="1"/>
</dbReference>
<dbReference type="GO" id="GO:0031267">
    <property type="term" value="F:small GTPase binding"/>
    <property type="evidence" value="ECO:0007669"/>
    <property type="project" value="TreeGrafter"/>
</dbReference>
<dbReference type="InterPro" id="IPR047161">
    <property type="entry name" value="GIT-like"/>
</dbReference>
<feature type="domain" description="Arf-GAP" evidence="10">
    <location>
        <begin position="17"/>
        <end position="118"/>
    </location>
</feature>
<dbReference type="GO" id="GO:0008277">
    <property type="term" value="P:regulation of G protein-coupled receptor signaling pathway"/>
    <property type="evidence" value="ECO:0007669"/>
    <property type="project" value="TreeGrafter"/>
</dbReference>
<dbReference type="InterPro" id="IPR001164">
    <property type="entry name" value="ArfGAP_dom"/>
</dbReference>
<sequence length="698" mass="77364">MASSLIFPHRCSAPSLSINRGVLICDECCSVHRSLGRHISIVKHLRHSGWPPSLLQMVQTLASNGANSIWEHSLLDPAQVQSGRRKPNPQDKVHPTKSEFIRAKYQMLAFVHKLPCRDDDGVTTKDLSKQLHSSVRTGSLETCLRLLSLGAQANFFHPEKGTTPLHVAAKAGQVLQAELLVVYGADPGAPDINGRTPIDYARQAGHVELAERLVECQYELTDRLAFYLCGRRPDHKNGHYIIPQMADRYIVCLNNRLFEELAMDVYDEVDRRENDAVWLTTQNHSTLVTERSAVPFLPVNPEYSATRNQGRQKLARFNAREFATLIIDILSDAKRRQHGKGLTSPTDPLDLSQADDDQHDYDSVASDEDTDSELTAQNNNNTHMDSSDLSDGPITLQEYLEVKKALVSSEAKVQQLMKVNNNLSEELRRLQISITRMQMENRVGGDSSLNAPSSAPHRRDRQAFSMYEPVGTTPKAHTPALDPLTGRLQPLSPVSVSISGRPDLFKLPFPVGLSFSLCLPEPTLMCCSGEKYGSGTDSDYDNSQTYDVSLGVGRSSEEDSRGDVEDTEGEPDPTLPCTEDVILKTEQVTKNIQELLRAAQEFKHDSFVPCSEKIHLAVTEMASLFPKRPALDAVRSSLKLLAASASRLQVECRKAAPSDSSASTVDYQLLTQQVIQCAYDIAKAAKQLVTITTREKKQ</sequence>
<evidence type="ECO:0000259" key="10">
    <source>
        <dbReference type="PROSITE" id="PS50115"/>
    </source>
</evidence>
<dbReference type="SMART" id="SM00248">
    <property type="entry name" value="ANK"/>
    <property type="match status" value="3"/>
</dbReference>
<keyword evidence="12" id="KW-1185">Reference proteome</keyword>
<dbReference type="Proteomes" id="UP000472262">
    <property type="component" value="Unassembled WGS sequence"/>
</dbReference>
<feature type="compositionally biased region" description="Polar residues" evidence="9">
    <location>
        <begin position="373"/>
        <end position="389"/>
    </location>
</feature>